<protein>
    <submittedName>
        <fullName evidence="3">HEPN domain-containing protein</fullName>
    </submittedName>
</protein>
<accession>A0AAW6I5T6</accession>
<evidence type="ECO:0000313" key="3">
    <source>
        <dbReference type="EMBL" id="MDC7148997.1"/>
    </source>
</evidence>
<dbReference type="Pfam" id="PF05168">
    <property type="entry name" value="HEPN"/>
    <property type="match status" value="1"/>
</dbReference>
<dbReference type="InterPro" id="IPR052226">
    <property type="entry name" value="UPF0332_toxin"/>
</dbReference>
<dbReference type="PANTHER" id="PTHR36565">
    <property type="entry name" value="UPF0332 PROTEIN TM_1000"/>
    <property type="match status" value="1"/>
</dbReference>
<proteinExistence type="inferred from homology"/>
<name>A0AAW6I5T6_9BACT</name>
<evidence type="ECO:0000256" key="1">
    <source>
        <dbReference type="ARBA" id="ARBA00038248"/>
    </source>
</evidence>
<dbReference type="EMBL" id="JAQPYX010000051">
    <property type="protein sequence ID" value="MDC7148997.1"/>
    <property type="molecule type" value="Genomic_DNA"/>
</dbReference>
<organism evidence="3 4">
    <name type="scientific">Parabacteroides johnsonii</name>
    <dbReference type="NCBI Taxonomy" id="387661"/>
    <lineage>
        <taxon>Bacteria</taxon>
        <taxon>Pseudomonadati</taxon>
        <taxon>Bacteroidota</taxon>
        <taxon>Bacteroidia</taxon>
        <taxon>Bacteroidales</taxon>
        <taxon>Tannerellaceae</taxon>
        <taxon>Parabacteroides</taxon>
    </lineage>
</organism>
<dbReference type="Gene3D" id="1.20.120.330">
    <property type="entry name" value="Nucleotidyltransferases domain 2"/>
    <property type="match status" value="1"/>
</dbReference>
<dbReference type="Proteomes" id="UP001213646">
    <property type="component" value="Unassembled WGS sequence"/>
</dbReference>
<dbReference type="InterPro" id="IPR007842">
    <property type="entry name" value="HEPN_dom"/>
</dbReference>
<sequence length="138" mass="15697">MLTMEEKIAIINYRRQKSYDSLNEAKEIAKLGFWNLVGNRLYYAAFHMASALLLDKGIIAKTHAGIIHLIGSQFVARGILKKEYGRLLSRLYELRQSGDYDDLYDATEDEVTPFIPKTTEFIHSMEGLLTLGKGSLDH</sequence>
<dbReference type="RefSeq" id="WP_195280488.1">
    <property type="nucleotide sequence ID" value="NZ_CAOJXY010000015.1"/>
</dbReference>
<comment type="caution">
    <text evidence="3">The sequence shown here is derived from an EMBL/GenBank/DDBJ whole genome shotgun (WGS) entry which is preliminary data.</text>
</comment>
<feature type="domain" description="HEPN" evidence="2">
    <location>
        <begin position="15"/>
        <end position="126"/>
    </location>
</feature>
<dbReference type="PANTHER" id="PTHR36565:SF1">
    <property type="entry name" value="UPF0332 PROTEIN TM_1000"/>
    <property type="match status" value="1"/>
</dbReference>
<evidence type="ECO:0000259" key="2">
    <source>
        <dbReference type="Pfam" id="PF05168"/>
    </source>
</evidence>
<reference evidence="3" key="1">
    <citation type="submission" date="2023-01" db="EMBL/GenBank/DDBJ databases">
        <title>Exploring GABA producing Bacteroides strains toward improving mental health.</title>
        <authorList>
            <person name="Yousuf B."/>
            <person name="Bouhlel N.E."/>
            <person name="Mottawea W."/>
            <person name="Hammami R."/>
        </authorList>
    </citation>
    <scope>NUCLEOTIDE SEQUENCE</scope>
    <source>
        <strain evidence="3">UO.H1047</strain>
    </source>
</reference>
<gene>
    <name evidence="3" type="ORF">PQG89_06065</name>
</gene>
<comment type="similarity">
    <text evidence="1">Belongs to the UPF0332 family.</text>
</comment>
<dbReference type="AlphaFoldDB" id="A0AAW6I5T6"/>
<evidence type="ECO:0000313" key="4">
    <source>
        <dbReference type="Proteomes" id="UP001213646"/>
    </source>
</evidence>